<evidence type="ECO:0000313" key="1">
    <source>
        <dbReference type="EMBL" id="SMX54120.1"/>
    </source>
</evidence>
<dbReference type="AlphaFoldDB" id="A0A1Y6K7X2"/>
<reference evidence="2" key="1">
    <citation type="submission" date="2017-05" db="EMBL/GenBank/DDBJ databases">
        <authorList>
            <person name="Kirkegaard R."/>
            <person name="Mcilroy J S."/>
        </authorList>
    </citation>
    <scope>NUCLEOTIDE SEQUENCE [LARGE SCALE GENOMIC DNA]</scope>
</reference>
<protein>
    <submittedName>
        <fullName evidence="1">Uncharacterized protein</fullName>
    </submittedName>
</protein>
<proteinExistence type="predicted"/>
<gene>
    <name evidence="1" type="ORF">CFX1CAM_1055</name>
</gene>
<accession>A0A1Y6K7X2</accession>
<sequence>MAGMDPDYHFSHSHTHNVIHVTATCHNQFLAGLYPIIAIGEPFKIKEKSKSGDENPIGSIRFERFLAVTGLDLSARVCELRRNRIPFMHEMSVEDQIYWGESLQNLRGANA</sequence>
<keyword evidence="2" id="KW-1185">Reference proteome</keyword>
<organism evidence="1 2">
    <name type="scientific">Candidatus Brevifilum fermentans</name>
    <dbReference type="NCBI Taxonomy" id="1986204"/>
    <lineage>
        <taxon>Bacteria</taxon>
        <taxon>Bacillati</taxon>
        <taxon>Chloroflexota</taxon>
        <taxon>Anaerolineae</taxon>
        <taxon>Anaerolineales</taxon>
        <taxon>Anaerolineaceae</taxon>
        <taxon>Candidatus Brevifilum</taxon>
    </lineage>
</organism>
<evidence type="ECO:0000313" key="2">
    <source>
        <dbReference type="Proteomes" id="UP000195514"/>
    </source>
</evidence>
<dbReference type="Proteomes" id="UP000195514">
    <property type="component" value="Chromosome I"/>
</dbReference>
<name>A0A1Y6K7X2_9CHLR</name>
<dbReference type="EMBL" id="LT859958">
    <property type="protein sequence ID" value="SMX54120.1"/>
    <property type="molecule type" value="Genomic_DNA"/>
</dbReference>
<dbReference type="KEGG" id="abat:CFX1CAM_1055"/>
<dbReference type="RefSeq" id="WP_157891725.1">
    <property type="nucleotide sequence ID" value="NZ_LT859958.1"/>
</dbReference>